<dbReference type="AlphaFoldDB" id="A0AAJ0GA42"/>
<feature type="compositionally biased region" description="Polar residues" evidence="1">
    <location>
        <begin position="62"/>
        <end position="92"/>
    </location>
</feature>
<feature type="region of interest" description="Disordered" evidence="1">
    <location>
        <begin position="417"/>
        <end position="451"/>
    </location>
</feature>
<sequence>MLTVYLQFTFNTQFGDFQVASGGLYTAEWDDNGQESPLEGMIRALQPGRTAGRKPVSPAQALPQSVSQPLSQIASEVQGTTAPDPQSSINHTSENDAPLFLRPTIASQAPSAQQRREQRARQVAPRPERLWIPESQPRHSIDSAIHRNSISQLSGAPYLRPSSHQRVYLRHSAPYAREAAPRRKQPPPDVSVGLDRLQETFPFLQQGAVDARGVARDLLSETSVGNGYQSQQWRGSRSGLPGTHLQAEIDHAQNMYRMGRSHPINNYTDNFGPTPGNPMTMRPPRVGSVSGQDSNSNWLLMQLSVANYAPATGNDQTGTNQATFSVDETWAASAQAEAMDVIMTCENEQANDGRYHVDETWAASAQAEQIHTASTLENNRPVYGPAPMYMWGNEWSFDADEPEELFSDTTRNPAAAFSARVSMSSDSSSREDEEEDGDGSFSLHDLMDFGD</sequence>
<keyword evidence="3" id="KW-1185">Reference proteome</keyword>
<evidence type="ECO:0000256" key="1">
    <source>
        <dbReference type="SAM" id="MobiDB-lite"/>
    </source>
</evidence>
<organism evidence="2 3">
    <name type="scientific">Extremus antarcticus</name>
    <dbReference type="NCBI Taxonomy" id="702011"/>
    <lineage>
        <taxon>Eukaryota</taxon>
        <taxon>Fungi</taxon>
        <taxon>Dikarya</taxon>
        <taxon>Ascomycota</taxon>
        <taxon>Pezizomycotina</taxon>
        <taxon>Dothideomycetes</taxon>
        <taxon>Dothideomycetidae</taxon>
        <taxon>Mycosphaerellales</taxon>
        <taxon>Extremaceae</taxon>
        <taxon>Extremus</taxon>
    </lineage>
</organism>
<feature type="compositionally biased region" description="Low complexity" evidence="1">
    <location>
        <begin position="417"/>
        <end position="427"/>
    </location>
</feature>
<reference evidence="2" key="1">
    <citation type="submission" date="2023-04" db="EMBL/GenBank/DDBJ databases">
        <title>Black Yeasts Isolated from many extreme environments.</title>
        <authorList>
            <person name="Coleine C."/>
            <person name="Stajich J.E."/>
            <person name="Selbmann L."/>
        </authorList>
    </citation>
    <scope>NUCLEOTIDE SEQUENCE</scope>
    <source>
        <strain evidence="2">CCFEE 5312</strain>
    </source>
</reference>
<proteinExistence type="predicted"/>
<accession>A0AAJ0GA42</accession>
<evidence type="ECO:0000313" key="3">
    <source>
        <dbReference type="Proteomes" id="UP001271007"/>
    </source>
</evidence>
<dbReference type="Proteomes" id="UP001271007">
    <property type="component" value="Unassembled WGS sequence"/>
</dbReference>
<feature type="region of interest" description="Disordered" evidence="1">
    <location>
        <begin position="49"/>
        <end position="95"/>
    </location>
</feature>
<comment type="caution">
    <text evidence="2">The sequence shown here is derived from an EMBL/GenBank/DDBJ whole genome shotgun (WGS) entry which is preliminary data.</text>
</comment>
<gene>
    <name evidence="2" type="ORF">LTR09_004832</name>
</gene>
<name>A0AAJ0GA42_9PEZI</name>
<evidence type="ECO:0000313" key="2">
    <source>
        <dbReference type="EMBL" id="KAK3054054.1"/>
    </source>
</evidence>
<feature type="compositionally biased region" description="Basic and acidic residues" evidence="1">
    <location>
        <begin position="114"/>
        <end position="127"/>
    </location>
</feature>
<dbReference type="EMBL" id="JAWDJX010000013">
    <property type="protein sequence ID" value="KAK3054054.1"/>
    <property type="molecule type" value="Genomic_DNA"/>
</dbReference>
<protein>
    <submittedName>
        <fullName evidence="2">Uncharacterized protein</fullName>
    </submittedName>
</protein>
<feature type="region of interest" description="Disordered" evidence="1">
    <location>
        <begin position="108"/>
        <end position="127"/>
    </location>
</feature>